<dbReference type="CDD" id="cd05253">
    <property type="entry name" value="UDP_GE_SDE_e"/>
    <property type="match status" value="1"/>
</dbReference>
<evidence type="ECO:0000256" key="1">
    <source>
        <dbReference type="ARBA" id="ARBA00023027"/>
    </source>
</evidence>
<dbReference type="OrthoDB" id="9810015at2"/>
<dbReference type="InterPro" id="IPR001509">
    <property type="entry name" value="Epimerase_deHydtase"/>
</dbReference>
<dbReference type="InterPro" id="IPR036291">
    <property type="entry name" value="NAD(P)-bd_dom_sf"/>
</dbReference>
<keyword evidence="1" id="KW-0520">NAD</keyword>
<protein>
    <submittedName>
        <fullName evidence="3">UDP-glucuronate 4-epimerase</fullName>
    </submittedName>
</protein>
<organism evidence="3 4">
    <name type="scientific">Thermoflavifilum thermophilum</name>
    <dbReference type="NCBI Taxonomy" id="1393122"/>
    <lineage>
        <taxon>Bacteria</taxon>
        <taxon>Pseudomonadati</taxon>
        <taxon>Bacteroidota</taxon>
        <taxon>Chitinophagia</taxon>
        <taxon>Chitinophagales</taxon>
        <taxon>Chitinophagaceae</taxon>
        <taxon>Thermoflavifilum</taxon>
    </lineage>
</organism>
<reference evidence="4" key="1">
    <citation type="submission" date="2016-10" db="EMBL/GenBank/DDBJ databases">
        <authorList>
            <person name="Varghese N."/>
            <person name="Submissions S."/>
        </authorList>
    </citation>
    <scope>NUCLEOTIDE SEQUENCE [LARGE SCALE GENOMIC DNA]</scope>
    <source>
        <strain evidence="4">DSM 14807</strain>
    </source>
</reference>
<dbReference type="PANTHER" id="PTHR43574">
    <property type="entry name" value="EPIMERASE-RELATED"/>
    <property type="match status" value="1"/>
</dbReference>
<dbReference type="Gene3D" id="3.40.50.720">
    <property type="entry name" value="NAD(P)-binding Rossmann-like Domain"/>
    <property type="match status" value="1"/>
</dbReference>
<dbReference type="PRINTS" id="PR01713">
    <property type="entry name" value="NUCEPIMERASE"/>
</dbReference>
<dbReference type="Pfam" id="PF01370">
    <property type="entry name" value="Epimerase"/>
    <property type="match status" value="1"/>
</dbReference>
<gene>
    <name evidence="3" type="ORF">SAMN05660895_2093</name>
</gene>
<feature type="domain" description="NAD-dependent epimerase/dehydratase" evidence="2">
    <location>
        <begin position="3"/>
        <end position="253"/>
    </location>
</feature>
<evidence type="ECO:0000313" key="3">
    <source>
        <dbReference type="EMBL" id="SFV34811.1"/>
    </source>
</evidence>
<name>A0A1I7NJG0_9BACT</name>
<accession>A0A1I7NJG0</accession>
<dbReference type="STRING" id="1393122.SAMN05660895_2093"/>
<dbReference type="Proteomes" id="UP000199537">
    <property type="component" value="Unassembled WGS sequence"/>
</dbReference>
<dbReference type="AlphaFoldDB" id="A0A1I7NJG0"/>
<dbReference type="RefSeq" id="WP_092460310.1">
    <property type="nucleotide sequence ID" value="NZ_FPCJ01000001.1"/>
</dbReference>
<evidence type="ECO:0000259" key="2">
    <source>
        <dbReference type="Pfam" id="PF01370"/>
    </source>
</evidence>
<keyword evidence="4" id="KW-1185">Reference proteome</keyword>
<proteinExistence type="predicted"/>
<evidence type="ECO:0000313" key="4">
    <source>
        <dbReference type="Proteomes" id="UP000199537"/>
    </source>
</evidence>
<dbReference type="SUPFAM" id="SSF51735">
    <property type="entry name" value="NAD(P)-binding Rossmann-fold domains"/>
    <property type="match status" value="1"/>
</dbReference>
<sequence>MKILITGTAGFIGFFLAKRLIAEGYDVVGLDNINDYYDVRLKYARLEQTGIAQDEIADGQLISSKKHPNYRFIKADLENENVVRKLFETERFDYVCHLAAQAGVRYSLQNPYAYIQSNIVGFMHLLEMARRFPVKHFVYASTSSVYGLNGRMPLSPHHPADHPISLYAATKKSNEMMAHSYSHLFRIPVTGLRFFTVYGPWGRPDMALFLFTRNMLADKPIQVFNRGEMIRDFTYVEDIVEGVKRIIEYPAEPNPQWDAQNPDPASSSAPYRIYNIGNNQPVSLMTYIHAIEKALGKKAIMELLPMQPGDVYATHADVSDLEQAVHYKPRTSVEEGVRKFVEWYRTFYRVSQSI</sequence>
<dbReference type="EMBL" id="FPCJ01000001">
    <property type="protein sequence ID" value="SFV34811.1"/>
    <property type="molecule type" value="Genomic_DNA"/>
</dbReference>